<dbReference type="Pfam" id="PF01400">
    <property type="entry name" value="Astacin"/>
    <property type="match status" value="1"/>
</dbReference>
<dbReference type="InterPro" id="IPR024079">
    <property type="entry name" value="MetalloPept_cat_dom_sf"/>
</dbReference>
<dbReference type="EMBL" id="LT629704">
    <property type="protein sequence ID" value="SDN69008.1"/>
    <property type="molecule type" value="Genomic_DNA"/>
</dbReference>
<feature type="domain" description="Peptidase metallopeptidase" evidence="1">
    <location>
        <begin position="36"/>
        <end position="183"/>
    </location>
</feature>
<accession>A0A1H0DFW4</accession>
<reference evidence="2 5" key="1">
    <citation type="submission" date="2015-01" db="EMBL/GenBank/DDBJ databases">
        <title>Genome Sequence of Pseudomonas antarctica CMS 35.</title>
        <authorList>
            <person name="Voget S."/>
            <person name="Chow J."/>
            <person name="Daniel R."/>
            <person name="Streit W."/>
        </authorList>
    </citation>
    <scope>NUCLEOTIDE SEQUENCE [LARGE SCALE GENOMIC DNA]</scope>
    <source>
        <strain evidence="2 5">CMS 35</strain>
    </source>
</reference>
<proteinExistence type="predicted"/>
<evidence type="ECO:0000313" key="3">
    <source>
        <dbReference type="EMBL" id="SDN69008.1"/>
    </source>
</evidence>
<dbReference type="EMBL" id="JXDI01000001">
    <property type="protein sequence ID" value="KAF2407710.1"/>
    <property type="molecule type" value="Genomic_DNA"/>
</dbReference>
<dbReference type="PANTHER" id="PTHR10127">
    <property type="entry name" value="DISCOIDIN, CUB, EGF, LAMININ , AND ZINC METALLOPROTEASE DOMAIN CONTAINING"/>
    <property type="match status" value="1"/>
</dbReference>
<dbReference type="Proteomes" id="UP000182470">
    <property type="component" value="Chromosome I"/>
</dbReference>
<dbReference type="PANTHER" id="PTHR10127:SF850">
    <property type="entry name" value="METALLOENDOPEPTIDASE"/>
    <property type="match status" value="1"/>
</dbReference>
<dbReference type="InterPro" id="IPR006026">
    <property type="entry name" value="Peptidase_Metallo"/>
</dbReference>
<dbReference type="SUPFAM" id="SSF55486">
    <property type="entry name" value="Metalloproteases ('zincins'), catalytic domain"/>
    <property type="match status" value="1"/>
</dbReference>
<reference evidence="3 4" key="2">
    <citation type="submission" date="2016-10" db="EMBL/GenBank/DDBJ databases">
        <authorList>
            <person name="de Groot N.N."/>
        </authorList>
    </citation>
    <scope>NUCLEOTIDE SEQUENCE [LARGE SCALE GENOMIC DNA]</scope>
    <source>
        <strain evidence="3 4">BS2772</strain>
    </source>
</reference>
<gene>
    <name evidence="2" type="ORF">PSAN_00910</name>
    <name evidence="3" type="ORF">SAMN04490179_5441</name>
</gene>
<sequence>MTLNNSPFCTPAHAVPKTVADPLLPLNRTKRGVALPNKTWPQHSVLTISLLNMTTKQKGLVKHNINKWAPYTNLYFKFTDRANGDIRIAADNNASSGWSKIGTDAKEVPLHKATMSIGFNCSPTELAAMIQHEFGHGLGLKHEHQHPERTLDLNKQSIYLEYELQGEFPWQADHNLIQKLPANKVTVSPYDKDSIMHYGFAASRLNSGDPVPHTEQLSAGDKHFMQTLYPTDNSFFAKLLNTATRAMINTSVT</sequence>
<name>A0A1H0DFW4_9PSED</name>
<dbReference type="GO" id="GO:0006508">
    <property type="term" value="P:proteolysis"/>
    <property type="evidence" value="ECO:0007669"/>
    <property type="project" value="InterPro"/>
</dbReference>
<dbReference type="AlphaFoldDB" id="A0A1H0DFW4"/>
<evidence type="ECO:0000313" key="2">
    <source>
        <dbReference type="EMBL" id="KAF2407710.1"/>
    </source>
</evidence>
<protein>
    <submittedName>
        <fullName evidence="3">Astacin (Peptidase family M12A)</fullName>
    </submittedName>
</protein>
<dbReference type="GO" id="GO:0004222">
    <property type="term" value="F:metalloendopeptidase activity"/>
    <property type="evidence" value="ECO:0007669"/>
    <property type="project" value="InterPro"/>
</dbReference>
<evidence type="ECO:0000313" key="4">
    <source>
        <dbReference type="Proteomes" id="UP000182470"/>
    </source>
</evidence>
<evidence type="ECO:0000313" key="5">
    <source>
        <dbReference type="Proteomes" id="UP000748067"/>
    </source>
</evidence>
<dbReference type="RefSeq" id="WP_083359816.1">
    <property type="nucleotide sequence ID" value="NZ_JXDI01000001.1"/>
</dbReference>
<keyword evidence="5" id="KW-1185">Reference proteome</keyword>
<dbReference type="Gene3D" id="3.40.390.10">
    <property type="entry name" value="Collagenase (Catalytic Domain)"/>
    <property type="match status" value="1"/>
</dbReference>
<evidence type="ECO:0000259" key="1">
    <source>
        <dbReference type="SMART" id="SM00235"/>
    </source>
</evidence>
<dbReference type="GO" id="GO:0008270">
    <property type="term" value="F:zinc ion binding"/>
    <property type="evidence" value="ECO:0007669"/>
    <property type="project" value="InterPro"/>
</dbReference>
<dbReference type="OrthoDB" id="3669864at2"/>
<dbReference type="SMART" id="SM00235">
    <property type="entry name" value="ZnMc"/>
    <property type="match status" value="1"/>
</dbReference>
<organism evidence="3 4">
    <name type="scientific">Pseudomonas antarctica</name>
    <dbReference type="NCBI Taxonomy" id="219572"/>
    <lineage>
        <taxon>Bacteria</taxon>
        <taxon>Pseudomonadati</taxon>
        <taxon>Pseudomonadota</taxon>
        <taxon>Gammaproteobacteria</taxon>
        <taxon>Pseudomonadales</taxon>
        <taxon>Pseudomonadaceae</taxon>
        <taxon>Pseudomonas</taxon>
    </lineage>
</organism>
<dbReference type="InterPro" id="IPR001506">
    <property type="entry name" value="Peptidase_M12A"/>
</dbReference>
<dbReference type="Proteomes" id="UP000748067">
    <property type="component" value="Unassembled WGS sequence"/>
</dbReference>